<sequence length="298" mass="33724">MVVRDDEKERLQQELTRGFSGELKVIPIIGMGGISLMSMLGLLYLNNTIVKIWLKRTMELVVTSNSPVQSLISEHREEFLALREKVSSLELFLKNFEKSNVSREMTDLEAQIKEVVNVVERTIQLRVTEVVMANDDILRVKSHERLTDSRQQAAEDIDRVRNESPKIQDKGIQASRKLVVGEASMKMCGAIEFSRAFQLATNTFKYDVIDDLKPVDSFPKVPTSTGKYTYYLKKNINKLKSGSSSHPLPVGDVVSQTRSINKSRINISWERLLLEIKLGAVSLVEDVHVFVCLLDING</sequence>
<dbReference type="AlphaFoldDB" id="A0A2G2X3N7"/>
<evidence type="ECO:0000313" key="2">
    <source>
        <dbReference type="EMBL" id="PHT52070.1"/>
    </source>
</evidence>
<reference evidence="3" key="2">
    <citation type="journal article" date="2017" name="J. Anim. Genet.">
        <title>Multiple reference genome sequences of hot pepper reveal the massive evolution of plant disease resistance genes by retroduplication.</title>
        <authorList>
            <person name="Kim S."/>
            <person name="Park J."/>
            <person name="Yeom S.-I."/>
            <person name="Kim Y.-M."/>
            <person name="Seo E."/>
            <person name="Kim K.-T."/>
            <person name="Kim M.-S."/>
            <person name="Lee J.M."/>
            <person name="Cheong K."/>
            <person name="Shin H.-S."/>
            <person name="Kim S.-B."/>
            <person name="Han K."/>
            <person name="Lee J."/>
            <person name="Park M."/>
            <person name="Lee H.-A."/>
            <person name="Lee H.-Y."/>
            <person name="Lee Y."/>
            <person name="Oh S."/>
            <person name="Lee J.H."/>
            <person name="Choi E."/>
            <person name="Choi E."/>
            <person name="Lee S.E."/>
            <person name="Jeon J."/>
            <person name="Kim H."/>
            <person name="Choi G."/>
            <person name="Song H."/>
            <person name="Lee J."/>
            <person name="Lee S.-C."/>
            <person name="Kwon J.-K."/>
            <person name="Lee H.-Y."/>
            <person name="Koo N."/>
            <person name="Hong Y."/>
            <person name="Kim R.W."/>
            <person name="Kang W.-H."/>
            <person name="Huh J.H."/>
            <person name="Kang B.-C."/>
            <person name="Yang T.-J."/>
            <person name="Lee Y.-H."/>
            <person name="Bennetzen J.L."/>
            <person name="Choi D."/>
        </authorList>
    </citation>
    <scope>NUCLEOTIDE SEQUENCE [LARGE SCALE GENOMIC DNA]</scope>
    <source>
        <strain evidence="3">cv. PBC81</strain>
    </source>
</reference>
<keyword evidence="1" id="KW-1133">Transmembrane helix</keyword>
<protein>
    <submittedName>
        <fullName evidence="2">Uncharacterized protein</fullName>
    </submittedName>
</protein>
<evidence type="ECO:0000256" key="1">
    <source>
        <dbReference type="SAM" id="Phobius"/>
    </source>
</evidence>
<dbReference type="OrthoDB" id="1305617at2759"/>
<dbReference type="Gene3D" id="1.20.5.4130">
    <property type="match status" value="1"/>
</dbReference>
<name>A0A2G2X3N7_CAPBA</name>
<evidence type="ECO:0000313" key="3">
    <source>
        <dbReference type="Proteomes" id="UP000224567"/>
    </source>
</evidence>
<reference evidence="2 3" key="1">
    <citation type="journal article" date="2017" name="Genome Biol.">
        <title>New reference genome sequences of hot pepper reveal the massive evolution of plant disease-resistance genes by retroduplication.</title>
        <authorList>
            <person name="Kim S."/>
            <person name="Park J."/>
            <person name="Yeom S.I."/>
            <person name="Kim Y.M."/>
            <person name="Seo E."/>
            <person name="Kim K.T."/>
            <person name="Kim M.S."/>
            <person name="Lee J.M."/>
            <person name="Cheong K."/>
            <person name="Shin H.S."/>
            <person name="Kim S.B."/>
            <person name="Han K."/>
            <person name="Lee J."/>
            <person name="Park M."/>
            <person name="Lee H.A."/>
            <person name="Lee H.Y."/>
            <person name="Lee Y."/>
            <person name="Oh S."/>
            <person name="Lee J.H."/>
            <person name="Choi E."/>
            <person name="Choi E."/>
            <person name="Lee S.E."/>
            <person name="Jeon J."/>
            <person name="Kim H."/>
            <person name="Choi G."/>
            <person name="Song H."/>
            <person name="Lee J."/>
            <person name="Lee S.C."/>
            <person name="Kwon J.K."/>
            <person name="Lee H.Y."/>
            <person name="Koo N."/>
            <person name="Hong Y."/>
            <person name="Kim R.W."/>
            <person name="Kang W.H."/>
            <person name="Huh J.H."/>
            <person name="Kang B.C."/>
            <person name="Yang T.J."/>
            <person name="Lee Y.H."/>
            <person name="Bennetzen J.L."/>
            <person name="Choi D."/>
        </authorList>
    </citation>
    <scope>NUCLEOTIDE SEQUENCE [LARGE SCALE GENOMIC DNA]</scope>
    <source>
        <strain evidence="3">cv. PBC81</strain>
    </source>
</reference>
<proteinExistence type="predicted"/>
<organism evidence="2 3">
    <name type="scientific">Capsicum baccatum</name>
    <name type="common">Peruvian pepper</name>
    <dbReference type="NCBI Taxonomy" id="33114"/>
    <lineage>
        <taxon>Eukaryota</taxon>
        <taxon>Viridiplantae</taxon>
        <taxon>Streptophyta</taxon>
        <taxon>Embryophyta</taxon>
        <taxon>Tracheophyta</taxon>
        <taxon>Spermatophyta</taxon>
        <taxon>Magnoliopsida</taxon>
        <taxon>eudicotyledons</taxon>
        <taxon>Gunneridae</taxon>
        <taxon>Pentapetalae</taxon>
        <taxon>asterids</taxon>
        <taxon>lamiids</taxon>
        <taxon>Solanales</taxon>
        <taxon>Solanaceae</taxon>
        <taxon>Solanoideae</taxon>
        <taxon>Capsiceae</taxon>
        <taxon>Capsicum</taxon>
    </lineage>
</organism>
<keyword evidence="1" id="KW-0812">Transmembrane</keyword>
<feature type="transmembrane region" description="Helical" evidence="1">
    <location>
        <begin position="25"/>
        <end position="45"/>
    </location>
</feature>
<accession>A0A2G2X3N7</accession>
<dbReference type="Proteomes" id="UP000224567">
    <property type="component" value="Unassembled WGS sequence"/>
</dbReference>
<comment type="caution">
    <text evidence="2">The sequence shown here is derived from an EMBL/GenBank/DDBJ whole genome shotgun (WGS) entry which is preliminary data.</text>
</comment>
<gene>
    <name evidence="2" type="ORF">CQW23_06532</name>
</gene>
<keyword evidence="1" id="KW-0472">Membrane</keyword>
<keyword evidence="3" id="KW-1185">Reference proteome</keyword>
<dbReference type="EMBL" id="MLFT02000003">
    <property type="protein sequence ID" value="PHT52070.1"/>
    <property type="molecule type" value="Genomic_DNA"/>
</dbReference>